<organism evidence="4 5">
    <name type="scientific">Rhodanobacter ginsengisoli</name>
    <dbReference type="NCBI Taxonomy" id="418646"/>
    <lineage>
        <taxon>Bacteria</taxon>
        <taxon>Pseudomonadati</taxon>
        <taxon>Pseudomonadota</taxon>
        <taxon>Gammaproteobacteria</taxon>
        <taxon>Lysobacterales</taxon>
        <taxon>Rhodanobacteraceae</taxon>
        <taxon>Rhodanobacter</taxon>
    </lineage>
</organism>
<dbReference type="Proteomes" id="UP001596114">
    <property type="component" value="Unassembled WGS sequence"/>
</dbReference>
<dbReference type="InterPro" id="IPR050832">
    <property type="entry name" value="Bact_Acetyltransf"/>
</dbReference>
<sequence length="177" mass="20293">MTFHTSEVLFGSQHAVDKARLLAVARRIFSETFSHLYEEDAFRTFCDQTWSEDGPIAGDLADPTINWRVATEEGQPIGYAKMTPLRAPARNAREGALELQQIYVLSDWHGKGIAEELMKWAVELARALGAHELYLTVLEHNERAKRFYARHGFQEVGKCTFKLGDRVDDDRIWRKVL</sequence>
<evidence type="ECO:0000256" key="2">
    <source>
        <dbReference type="ARBA" id="ARBA00023315"/>
    </source>
</evidence>
<dbReference type="Gene3D" id="3.40.630.30">
    <property type="match status" value="1"/>
</dbReference>
<dbReference type="SUPFAM" id="SSF55729">
    <property type="entry name" value="Acyl-CoA N-acyltransferases (Nat)"/>
    <property type="match status" value="1"/>
</dbReference>
<name>A0ABW0QHM6_9GAMM</name>
<dbReference type="PROSITE" id="PS51186">
    <property type="entry name" value="GNAT"/>
    <property type="match status" value="1"/>
</dbReference>
<reference evidence="5" key="1">
    <citation type="journal article" date="2019" name="Int. J. Syst. Evol. Microbiol.">
        <title>The Global Catalogue of Microorganisms (GCM) 10K type strain sequencing project: providing services to taxonomists for standard genome sequencing and annotation.</title>
        <authorList>
            <consortium name="The Broad Institute Genomics Platform"/>
            <consortium name="The Broad Institute Genome Sequencing Center for Infectious Disease"/>
            <person name="Wu L."/>
            <person name="Ma J."/>
        </authorList>
    </citation>
    <scope>NUCLEOTIDE SEQUENCE [LARGE SCALE GENOMIC DNA]</scope>
    <source>
        <strain evidence="5">CGMCC 1.16619</strain>
    </source>
</reference>
<dbReference type="GO" id="GO:0016746">
    <property type="term" value="F:acyltransferase activity"/>
    <property type="evidence" value="ECO:0007669"/>
    <property type="project" value="UniProtKB-KW"/>
</dbReference>
<comment type="caution">
    <text evidence="4">The sequence shown here is derived from an EMBL/GenBank/DDBJ whole genome shotgun (WGS) entry which is preliminary data.</text>
</comment>
<feature type="domain" description="N-acetyltransferase" evidence="3">
    <location>
        <begin position="1"/>
        <end position="177"/>
    </location>
</feature>
<dbReference type="InterPro" id="IPR016181">
    <property type="entry name" value="Acyl_CoA_acyltransferase"/>
</dbReference>
<keyword evidence="1 4" id="KW-0808">Transferase</keyword>
<proteinExistence type="predicted"/>
<dbReference type="CDD" id="cd04301">
    <property type="entry name" value="NAT_SF"/>
    <property type="match status" value="1"/>
</dbReference>
<evidence type="ECO:0000313" key="4">
    <source>
        <dbReference type="EMBL" id="MFC5524135.1"/>
    </source>
</evidence>
<dbReference type="EC" id="2.3.-.-" evidence="4"/>
<evidence type="ECO:0000313" key="5">
    <source>
        <dbReference type="Proteomes" id="UP001596114"/>
    </source>
</evidence>
<keyword evidence="5" id="KW-1185">Reference proteome</keyword>
<dbReference type="EMBL" id="JBHSNF010000001">
    <property type="protein sequence ID" value="MFC5524135.1"/>
    <property type="molecule type" value="Genomic_DNA"/>
</dbReference>
<gene>
    <name evidence="4" type="ORF">ACFPPA_00110</name>
</gene>
<accession>A0ABW0QHM6</accession>
<dbReference type="PANTHER" id="PTHR43877">
    <property type="entry name" value="AMINOALKYLPHOSPHONATE N-ACETYLTRANSFERASE-RELATED-RELATED"/>
    <property type="match status" value="1"/>
</dbReference>
<dbReference type="InterPro" id="IPR000182">
    <property type="entry name" value="GNAT_dom"/>
</dbReference>
<evidence type="ECO:0000259" key="3">
    <source>
        <dbReference type="PROSITE" id="PS51186"/>
    </source>
</evidence>
<dbReference type="RefSeq" id="WP_377316053.1">
    <property type="nucleotide sequence ID" value="NZ_JBHSNF010000001.1"/>
</dbReference>
<dbReference type="Pfam" id="PF00583">
    <property type="entry name" value="Acetyltransf_1"/>
    <property type="match status" value="1"/>
</dbReference>
<protein>
    <submittedName>
        <fullName evidence="4">GNAT family N-acetyltransferase</fullName>
        <ecNumber evidence="4">2.3.-.-</ecNumber>
    </submittedName>
</protein>
<evidence type="ECO:0000256" key="1">
    <source>
        <dbReference type="ARBA" id="ARBA00022679"/>
    </source>
</evidence>
<keyword evidence="2 4" id="KW-0012">Acyltransferase</keyword>